<dbReference type="GO" id="GO:0004672">
    <property type="term" value="F:protein kinase activity"/>
    <property type="evidence" value="ECO:0007669"/>
    <property type="project" value="InterPro"/>
</dbReference>
<dbReference type="SUPFAM" id="SSF56112">
    <property type="entry name" value="Protein kinase-like (PK-like)"/>
    <property type="match status" value="1"/>
</dbReference>
<dbReference type="GO" id="GO:0005524">
    <property type="term" value="F:ATP binding"/>
    <property type="evidence" value="ECO:0007669"/>
    <property type="project" value="InterPro"/>
</dbReference>
<organism evidence="2 3">
    <name type="scientific">Athelia psychrophila</name>
    <dbReference type="NCBI Taxonomy" id="1759441"/>
    <lineage>
        <taxon>Eukaryota</taxon>
        <taxon>Fungi</taxon>
        <taxon>Dikarya</taxon>
        <taxon>Basidiomycota</taxon>
        <taxon>Agaricomycotina</taxon>
        <taxon>Agaricomycetes</taxon>
        <taxon>Agaricomycetidae</taxon>
        <taxon>Atheliales</taxon>
        <taxon>Atheliaceae</taxon>
        <taxon>Athelia</taxon>
    </lineage>
</organism>
<dbReference type="InterPro" id="IPR000719">
    <property type="entry name" value="Prot_kinase_dom"/>
</dbReference>
<keyword evidence="3" id="KW-1185">Reference proteome</keyword>
<dbReference type="PROSITE" id="PS50011">
    <property type="entry name" value="PROTEIN_KINASE_DOM"/>
    <property type="match status" value="1"/>
</dbReference>
<dbReference type="STRING" id="436010.A0A166WPA7"/>
<dbReference type="OrthoDB" id="3269050at2759"/>
<dbReference type="Proteomes" id="UP000076532">
    <property type="component" value="Unassembled WGS sequence"/>
</dbReference>
<dbReference type="InterPro" id="IPR011009">
    <property type="entry name" value="Kinase-like_dom_sf"/>
</dbReference>
<dbReference type="AlphaFoldDB" id="A0A166WPA7"/>
<sequence>MNILPTYYTPDTRLRLQIAGAPFEVVVIRAFTPSTQSQVLLVRPAHQCSSLPPSFVLKVYDPRLDVHRECKSYPHPWTYGAEASAATKRTSDRNVDFSYHNKPSDEGDIDDDGAEIMQDADERKADWEEWYYQVAVRQHHQESTSYDLLAALQGDTIPRYLGSGSLVLSSFNRAISPPVLLLEYIPDAKTLGDVDPSTIVDVEGLVHTLIGAVRSFGDNGVVHMDLNQGNILFTPGDRPTRAVIVDFGQSDHREDESDLEWYDVVYCNSDEPAMTSILSHYLKYPRNVCRVTPYLPPAAKVD</sequence>
<dbReference type="EMBL" id="KV417481">
    <property type="protein sequence ID" value="KZP33961.1"/>
    <property type="molecule type" value="Genomic_DNA"/>
</dbReference>
<evidence type="ECO:0000313" key="3">
    <source>
        <dbReference type="Proteomes" id="UP000076532"/>
    </source>
</evidence>
<dbReference type="Gene3D" id="1.10.510.10">
    <property type="entry name" value="Transferase(Phosphotransferase) domain 1"/>
    <property type="match status" value="1"/>
</dbReference>
<gene>
    <name evidence="2" type="ORF">FIBSPDRAFT_1035878</name>
</gene>
<feature type="domain" description="Protein kinase" evidence="1">
    <location>
        <begin position="73"/>
        <end position="302"/>
    </location>
</feature>
<reference evidence="2 3" key="1">
    <citation type="journal article" date="2016" name="Mol. Biol. Evol.">
        <title>Comparative Genomics of Early-Diverging Mushroom-Forming Fungi Provides Insights into the Origins of Lignocellulose Decay Capabilities.</title>
        <authorList>
            <person name="Nagy L.G."/>
            <person name="Riley R."/>
            <person name="Tritt A."/>
            <person name="Adam C."/>
            <person name="Daum C."/>
            <person name="Floudas D."/>
            <person name="Sun H."/>
            <person name="Yadav J.S."/>
            <person name="Pangilinan J."/>
            <person name="Larsson K.H."/>
            <person name="Matsuura K."/>
            <person name="Barry K."/>
            <person name="Labutti K."/>
            <person name="Kuo R."/>
            <person name="Ohm R.A."/>
            <person name="Bhattacharya S.S."/>
            <person name="Shirouzu T."/>
            <person name="Yoshinaga Y."/>
            <person name="Martin F.M."/>
            <person name="Grigoriev I.V."/>
            <person name="Hibbett D.S."/>
        </authorList>
    </citation>
    <scope>NUCLEOTIDE SEQUENCE [LARGE SCALE GENOMIC DNA]</scope>
    <source>
        <strain evidence="2 3">CBS 109695</strain>
    </source>
</reference>
<protein>
    <recommendedName>
        <fullName evidence="1">Protein kinase domain-containing protein</fullName>
    </recommendedName>
</protein>
<accession>A0A166WPA7</accession>
<evidence type="ECO:0000313" key="2">
    <source>
        <dbReference type="EMBL" id="KZP33961.1"/>
    </source>
</evidence>
<evidence type="ECO:0000259" key="1">
    <source>
        <dbReference type="PROSITE" id="PS50011"/>
    </source>
</evidence>
<name>A0A166WPA7_9AGAM</name>
<proteinExistence type="predicted"/>